<dbReference type="Gene3D" id="3.40.430.10">
    <property type="entry name" value="Dihydrofolate Reductase, subunit A"/>
    <property type="match status" value="1"/>
</dbReference>
<dbReference type="PANTHER" id="PTHR38011:SF7">
    <property type="entry name" value="2,5-DIAMINO-6-RIBOSYLAMINO-4(3H)-PYRIMIDINONE 5'-PHOSPHATE REDUCTASE"/>
    <property type="match status" value="1"/>
</dbReference>
<dbReference type="SUPFAM" id="SSF53597">
    <property type="entry name" value="Dihydrofolate reductase-like"/>
    <property type="match status" value="1"/>
</dbReference>
<comment type="caution">
    <text evidence="5">The sequence shown here is derived from an EMBL/GenBank/DDBJ whole genome shotgun (WGS) entry which is preliminary data.</text>
</comment>
<dbReference type="OrthoDB" id="5243299at2"/>
<organism evidence="5 6">
    <name type="scientific">Nocardioides albidus</name>
    <dbReference type="NCBI Taxonomy" id="1517589"/>
    <lineage>
        <taxon>Bacteria</taxon>
        <taxon>Bacillati</taxon>
        <taxon>Actinomycetota</taxon>
        <taxon>Actinomycetes</taxon>
        <taxon>Propionibacteriales</taxon>
        <taxon>Nocardioidaceae</taxon>
        <taxon>Nocardioides</taxon>
    </lineage>
</organism>
<accession>A0A5C4W9A2</accession>
<dbReference type="InterPro" id="IPR024072">
    <property type="entry name" value="DHFR-like_dom_sf"/>
</dbReference>
<dbReference type="RefSeq" id="WP_139621857.1">
    <property type="nucleotide sequence ID" value="NZ_VDMP01000018.1"/>
</dbReference>
<evidence type="ECO:0000256" key="3">
    <source>
        <dbReference type="ARBA" id="ARBA00023002"/>
    </source>
</evidence>
<comment type="pathway">
    <text evidence="1">Cofactor biosynthesis; riboflavin biosynthesis.</text>
</comment>
<keyword evidence="3" id="KW-0560">Oxidoreductase</keyword>
<feature type="domain" description="Bacterial bifunctional deaminase-reductase C-terminal" evidence="4">
    <location>
        <begin position="40"/>
        <end position="243"/>
    </location>
</feature>
<evidence type="ECO:0000256" key="1">
    <source>
        <dbReference type="ARBA" id="ARBA00005104"/>
    </source>
</evidence>
<evidence type="ECO:0000256" key="2">
    <source>
        <dbReference type="ARBA" id="ARBA00022857"/>
    </source>
</evidence>
<dbReference type="InterPro" id="IPR050765">
    <property type="entry name" value="Riboflavin_Biosynth_HTPR"/>
</dbReference>
<dbReference type="Proteomes" id="UP000313231">
    <property type="component" value="Unassembled WGS sequence"/>
</dbReference>
<evidence type="ECO:0000259" key="4">
    <source>
        <dbReference type="Pfam" id="PF01872"/>
    </source>
</evidence>
<dbReference type="GO" id="GO:0008703">
    <property type="term" value="F:5-amino-6-(5-phosphoribosylamino)uracil reductase activity"/>
    <property type="evidence" value="ECO:0007669"/>
    <property type="project" value="InterPro"/>
</dbReference>
<reference evidence="5 6" key="1">
    <citation type="journal article" date="2016" name="Int. J. Syst. Evol. Microbiol.">
        <title>Nocardioides albidus sp. nov., an actinobacterium isolated from garden soil.</title>
        <authorList>
            <person name="Singh H."/>
            <person name="Du J."/>
            <person name="Trinh H."/>
            <person name="Won K."/>
            <person name="Yang J.E."/>
            <person name="Yin C."/>
            <person name="Kook M."/>
            <person name="Yi T.H."/>
        </authorList>
    </citation>
    <scope>NUCLEOTIDE SEQUENCE [LARGE SCALE GENOMIC DNA]</scope>
    <source>
        <strain evidence="5 6">CCTCC AB 2015297</strain>
    </source>
</reference>
<keyword evidence="6" id="KW-1185">Reference proteome</keyword>
<dbReference type="AlphaFoldDB" id="A0A5C4W9A2"/>
<evidence type="ECO:0000313" key="5">
    <source>
        <dbReference type="EMBL" id="TNM44176.1"/>
    </source>
</evidence>
<keyword evidence="2" id="KW-0521">NADP</keyword>
<dbReference type="GO" id="GO:0009231">
    <property type="term" value="P:riboflavin biosynthetic process"/>
    <property type="evidence" value="ECO:0007669"/>
    <property type="project" value="InterPro"/>
</dbReference>
<dbReference type="EMBL" id="VDMP01000018">
    <property type="protein sequence ID" value="TNM44176.1"/>
    <property type="molecule type" value="Genomic_DNA"/>
</dbReference>
<dbReference type="PANTHER" id="PTHR38011">
    <property type="entry name" value="DIHYDROFOLATE REDUCTASE FAMILY PROTEIN (AFU_ORTHOLOGUE AFUA_8G06820)"/>
    <property type="match status" value="1"/>
</dbReference>
<sequence length="259" mass="27323">MSASSLSSLQAICGLDDGPRGALSDDEVAEAYPWPVAGGWVRAMMVTTLDGAAAGPDTLSGSVSSEADQRVFRAVRRFADVVLVGAETLRVEQYTPMLARPSDAQRRAAEGQLPAPVIAVVSRSLQLPWELPVWSESSVRPLILTSAASAHAADGRLARAQEHADVIELDDTTPTQLLEALLARGLRRVVCEGGPRLLRDLVAEGALDEADITLAPLFAGTGTSPHTGVLSPPRAGRLVHLLRGGDDFLMARYVMGEAA</sequence>
<dbReference type="InterPro" id="IPR002734">
    <property type="entry name" value="RibDG_C"/>
</dbReference>
<proteinExistence type="predicted"/>
<protein>
    <submittedName>
        <fullName evidence="5">Pyrimidine reductase family protein</fullName>
    </submittedName>
</protein>
<evidence type="ECO:0000313" key="6">
    <source>
        <dbReference type="Proteomes" id="UP000313231"/>
    </source>
</evidence>
<gene>
    <name evidence="5" type="ORF">FHP29_05570</name>
</gene>
<name>A0A5C4W9A2_9ACTN</name>
<dbReference type="Pfam" id="PF01872">
    <property type="entry name" value="RibD_C"/>
    <property type="match status" value="1"/>
</dbReference>